<name>A0A7I3Z195_PHYPA</name>
<dbReference type="InterPro" id="IPR014712">
    <property type="entry name" value="ANTH_dom_sf"/>
</dbReference>
<gene>
    <name evidence="1" type="primary">LOC112274208</name>
</gene>
<reference evidence="1" key="3">
    <citation type="submission" date="2020-12" db="UniProtKB">
        <authorList>
            <consortium name="EnsemblPlants"/>
        </authorList>
    </citation>
    <scope>IDENTIFICATION</scope>
</reference>
<protein>
    <submittedName>
        <fullName evidence="1">Uncharacterized protein</fullName>
    </submittedName>
</protein>
<organism evidence="1 2">
    <name type="scientific">Physcomitrium patens</name>
    <name type="common">Spreading-leaved earth moss</name>
    <name type="synonym">Physcomitrella patens</name>
    <dbReference type="NCBI Taxonomy" id="3218"/>
    <lineage>
        <taxon>Eukaryota</taxon>
        <taxon>Viridiplantae</taxon>
        <taxon>Streptophyta</taxon>
        <taxon>Embryophyta</taxon>
        <taxon>Bryophyta</taxon>
        <taxon>Bryophytina</taxon>
        <taxon>Bryopsida</taxon>
        <taxon>Funariidae</taxon>
        <taxon>Funariales</taxon>
        <taxon>Funariaceae</taxon>
        <taxon>Physcomitrium</taxon>
    </lineage>
</organism>
<dbReference type="Gramene" id="Pp3c21_20070V3.3">
    <property type="protein sequence ID" value="PAC:32915477.CDS.1"/>
    <property type="gene ID" value="Pp3c21_20070"/>
</dbReference>
<dbReference type="Proteomes" id="UP000006727">
    <property type="component" value="Chromosome 21"/>
</dbReference>
<keyword evidence="2" id="KW-1185">Reference proteome</keyword>
<dbReference type="EMBL" id="ABEU02000021">
    <property type="status" value="NOT_ANNOTATED_CDS"/>
    <property type="molecule type" value="Genomic_DNA"/>
</dbReference>
<dbReference type="GO" id="GO:0048268">
    <property type="term" value="P:clathrin coat assembly"/>
    <property type="evidence" value="ECO:0007669"/>
    <property type="project" value="InterPro"/>
</dbReference>
<dbReference type="GO" id="GO:0030136">
    <property type="term" value="C:clathrin-coated vesicle"/>
    <property type="evidence" value="ECO:0007669"/>
    <property type="project" value="InterPro"/>
</dbReference>
<reference evidence="1 2" key="1">
    <citation type="journal article" date="2008" name="Science">
        <title>The Physcomitrella genome reveals evolutionary insights into the conquest of land by plants.</title>
        <authorList>
            <person name="Rensing S."/>
            <person name="Lang D."/>
            <person name="Zimmer A."/>
            <person name="Terry A."/>
            <person name="Salamov A."/>
            <person name="Shapiro H."/>
            <person name="Nishiyama T."/>
            <person name="Perroud P.-F."/>
            <person name="Lindquist E."/>
            <person name="Kamisugi Y."/>
            <person name="Tanahashi T."/>
            <person name="Sakakibara K."/>
            <person name="Fujita T."/>
            <person name="Oishi K."/>
            <person name="Shin-I T."/>
            <person name="Kuroki Y."/>
            <person name="Toyoda A."/>
            <person name="Suzuki Y."/>
            <person name="Hashimoto A."/>
            <person name="Yamaguchi K."/>
            <person name="Sugano A."/>
            <person name="Kohara Y."/>
            <person name="Fujiyama A."/>
            <person name="Anterola A."/>
            <person name="Aoki S."/>
            <person name="Ashton N."/>
            <person name="Barbazuk W.B."/>
            <person name="Barker E."/>
            <person name="Bennetzen J."/>
            <person name="Bezanilla M."/>
            <person name="Blankenship R."/>
            <person name="Cho S.H."/>
            <person name="Dutcher S."/>
            <person name="Estelle M."/>
            <person name="Fawcett J.A."/>
            <person name="Gundlach H."/>
            <person name="Hanada K."/>
            <person name="Heyl A."/>
            <person name="Hicks K.A."/>
            <person name="Hugh J."/>
            <person name="Lohr M."/>
            <person name="Mayer K."/>
            <person name="Melkozernov A."/>
            <person name="Murata T."/>
            <person name="Nelson D."/>
            <person name="Pils B."/>
            <person name="Prigge M."/>
            <person name="Reiss B."/>
            <person name="Renner T."/>
            <person name="Rombauts S."/>
            <person name="Rushton P."/>
            <person name="Sanderfoot A."/>
            <person name="Schween G."/>
            <person name="Shiu S.-H."/>
            <person name="Stueber K."/>
            <person name="Theodoulou F.L."/>
            <person name="Tu H."/>
            <person name="Van de Peer Y."/>
            <person name="Verrier P.J."/>
            <person name="Waters E."/>
            <person name="Wood A."/>
            <person name="Yang L."/>
            <person name="Cove D."/>
            <person name="Cuming A."/>
            <person name="Hasebe M."/>
            <person name="Lucas S."/>
            <person name="Mishler D.B."/>
            <person name="Reski R."/>
            <person name="Grigoriev I."/>
            <person name="Quatrano R.S."/>
            <person name="Boore J.L."/>
        </authorList>
    </citation>
    <scope>NUCLEOTIDE SEQUENCE [LARGE SCALE GENOMIC DNA]</scope>
    <source>
        <strain evidence="1 2">cv. Gransden 2004</strain>
    </source>
</reference>
<accession>A0A7I3Z195</accession>
<dbReference type="EnsemblPlants" id="Pp3c21_20070V3.3">
    <property type="protein sequence ID" value="PAC:32915477.CDS.1"/>
    <property type="gene ID" value="Pp3c21_20070"/>
</dbReference>
<dbReference type="Gene3D" id="1.20.58.150">
    <property type="entry name" value="ANTH domain"/>
    <property type="match status" value="1"/>
</dbReference>
<proteinExistence type="predicted"/>
<dbReference type="GO" id="GO:0005545">
    <property type="term" value="F:1-phosphatidylinositol binding"/>
    <property type="evidence" value="ECO:0007669"/>
    <property type="project" value="InterPro"/>
</dbReference>
<dbReference type="GO" id="GO:0030276">
    <property type="term" value="F:clathrin binding"/>
    <property type="evidence" value="ECO:0007669"/>
    <property type="project" value="InterPro"/>
</dbReference>
<sequence length="106" mass="11806">AGLFGIGGVSVCAMSCVALSKGVLCWQGHSRTRELDTVELLEHLPALQQLLFRLMGCQVRRVVQLLRGLMIGEFEGILVAGGLWIWTEVWGWFECRTVECNDLGRD</sequence>
<dbReference type="SUPFAM" id="SSF89009">
    <property type="entry name" value="GAT-like domain"/>
    <property type="match status" value="1"/>
</dbReference>
<evidence type="ECO:0000313" key="1">
    <source>
        <dbReference type="EnsemblPlants" id="PAC:32915477.CDS.1"/>
    </source>
</evidence>
<reference evidence="1 2" key="2">
    <citation type="journal article" date="2018" name="Plant J.">
        <title>The Physcomitrella patens chromosome-scale assembly reveals moss genome structure and evolution.</title>
        <authorList>
            <person name="Lang D."/>
            <person name="Ullrich K.K."/>
            <person name="Murat F."/>
            <person name="Fuchs J."/>
            <person name="Jenkins J."/>
            <person name="Haas F.B."/>
            <person name="Piednoel M."/>
            <person name="Gundlach H."/>
            <person name="Van Bel M."/>
            <person name="Meyberg R."/>
            <person name="Vives C."/>
            <person name="Morata J."/>
            <person name="Symeonidi A."/>
            <person name="Hiss M."/>
            <person name="Muchero W."/>
            <person name="Kamisugi Y."/>
            <person name="Saleh O."/>
            <person name="Blanc G."/>
            <person name="Decker E.L."/>
            <person name="van Gessel N."/>
            <person name="Grimwood J."/>
            <person name="Hayes R.D."/>
            <person name="Graham S.W."/>
            <person name="Gunter L.E."/>
            <person name="McDaniel S.F."/>
            <person name="Hoernstein S.N.W."/>
            <person name="Larsson A."/>
            <person name="Li F.W."/>
            <person name="Perroud P.F."/>
            <person name="Phillips J."/>
            <person name="Ranjan P."/>
            <person name="Rokshar D.S."/>
            <person name="Rothfels C.J."/>
            <person name="Schneider L."/>
            <person name="Shu S."/>
            <person name="Stevenson D.W."/>
            <person name="Thummler F."/>
            <person name="Tillich M."/>
            <person name="Villarreal Aguilar J.C."/>
            <person name="Widiez T."/>
            <person name="Wong G.K."/>
            <person name="Wymore A."/>
            <person name="Zhang Y."/>
            <person name="Zimmer A.D."/>
            <person name="Quatrano R.S."/>
            <person name="Mayer K.F.X."/>
            <person name="Goodstein D."/>
            <person name="Casacuberta J.M."/>
            <person name="Vandepoele K."/>
            <person name="Reski R."/>
            <person name="Cuming A.C."/>
            <person name="Tuskan G.A."/>
            <person name="Maumus F."/>
            <person name="Salse J."/>
            <person name="Schmutz J."/>
            <person name="Rensing S.A."/>
        </authorList>
    </citation>
    <scope>NUCLEOTIDE SEQUENCE [LARGE SCALE GENOMIC DNA]</scope>
    <source>
        <strain evidence="1 2">cv. Gransden 2004</strain>
    </source>
</reference>
<dbReference type="AlphaFoldDB" id="A0A7I3Z195"/>
<evidence type="ECO:0000313" key="2">
    <source>
        <dbReference type="Proteomes" id="UP000006727"/>
    </source>
</evidence>